<keyword evidence="3" id="KW-0597">Phosphoprotein</keyword>
<dbReference type="GO" id="GO:0005524">
    <property type="term" value="F:ATP binding"/>
    <property type="evidence" value="ECO:0007669"/>
    <property type="project" value="UniProtKB-KW"/>
</dbReference>
<evidence type="ECO:0000256" key="4">
    <source>
        <dbReference type="ARBA" id="ARBA00022679"/>
    </source>
</evidence>
<dbReference type="Gene3D" id="3.30.450.20">
    <property type="entry name" value="PAS domain"/>
    <property type="match status" value="1"/>
</dbReference>
<dbReference type="SUPFAM" id="SSF55785">
    <property type="entry name" value="PYP-like sensor domain (PAS domain)"/>
    <property type="match status" value="1"/>
</dbReference>
<dbReference type="GO" id="GO:0000155">
    <property type="term" value="F:phosphorelay sensor kinase activity"/>
    <property type="evidence" value="ECO:0007669"/>
    <property type="project" value="InterPro"/>
</dbReference>
<feature type="domain" description="Histidine kinase" evidence="10">
    <location>
        <begin position="406"/>
        <end position="629"/>
    </location>
</feature>
<organism evidence="13 14">
    <name type="scientific">Halanaerobacter jeridensis</name>
    <dbReference type="NCBI Taxonomy" id="706427"/>
    <lineage>
        <taxon>Bacteria</taxon>
        <taxon>Bacillati</taxon>
        <taxon>Bacillota</taxon>
        <taxon>Clostridia</taxon>
        <taxon>Halanaerobiales</taxon>
        <taxon>Halobacteroidaceae</taxon>
        <taxon>Halanaerobacter</taxon>
    </lineage>
</organism>
<feature type="transmembrane region" description="Helical" evidence="9">
    <location>
        <begin position="102"/>
        <end position="120"/>
    </location>
</feature>
<dbReference type="SMART" id="SM00388">
    <property type="entry name" value="HisKA"/>
    <property type="match status" value="1"/>
</dbReference>
<dbReference type="SUPFAM" id="SSF55874">
    <property type="entry name" value="ATPase domain of HSP90 chaperone/DNA topoisomerase II/histidine kinase"/>
    <property type="match status" value="1"/>
</dbReference>
<dbReference type="InterPro" id="IPR005467">
    <property type="entry name" value="His_kinase_dom"/>
</dbReference>
<evidence type="ECO:0000256" key="2">
    <source>
        <dbReference type="ARBA" id="ARBA00012438"/>
    </source>
</evidence>
<evidence type="ECO:0000259" key="10">
    <source>
        <dbReference type="PROSITE" id="PS50109"/>
    </source>
</evidence>
<feature type="transmembrane region" description="Helical" evidence="9">
    <location>
        <begin position="65"/>
        <end position="82"/>
    </location>
</feature>
<protein>
    <recommendedName>
        <fullName evidence="2">histidine kinase</fullName>
        <ecNumber evidence="2">2.7.13.3</ecNumber>
    </recommendedName>
</protein>
<dbReference type="Pfam" id="PF17159">
    <property type="entry name" value="MASE3"/>
    <property type="match status" value="1"/>
</dbReference>
<dbReference type="PROSITE" id="PS50112">
    <property type="entry name" value="PAS"/>
    <property type="match status" value="1"/>
</dbReference>
<dbReference type="EC" id="2.7.13.3" evidence="2"/>
<gene>
    <name evidence="13" type="ORF">JOC47_001422</name>
</gene>
<dbReference type="SMART" id="SM00091">
    <property type="entry name" value="PAS"/>
    <property type="match status" value="1"/>
</dbReference>
<dbReference type="InterPro" id="IPR003661">
    <property type="entry name" value="HisK_dim/P_dom"/>
</dbReference>
<dbReference type="PRINTS" id="PR00344">
    <property type="entry name" value="BCTRLSENSOR"/>
</dbReference>
<keyword evidence="5" id="KW-0547">Nucleotide-binding</keyword>
<feature type="transmembrane region" description="Helical" evidence="9">
    <location>
        <begin position="132"/>
        <end position="149"/>
    </location>
</feature>
<dbReference type="InterPro" id="IPR035965">
    <property type="entry name" value="PAS-like_dom_sf"/>
</dbReference>
<dbReference type="InterPro" id="IPR000700">
    <property type="entry name" value="PAS-assoc_C"/>
</dbReference>
<feature type="domain" description="PAC" evidence="12">
    <location>
        <begin position="344"/>
        <end position="396"/>
    </location>
</feature>
<keyword evidence="14" id="KW-1185">Reference proteome</keyword>
<evidence type="ECO:0000313" key="14">
    <source>
        <dbReference type="Proteomes" id="UP000774000"/>
    </source>
</evidence>
<dbReference type="InterPro" id="IPR036890">
    <property type="entry name" value="HATPase_C_sf"/>
</dbReference>
<dbReference type="Pfam" id="PF02518">
    <property type="entry name" value="HATPase_c"/>
    <property type="match status" value="1"/>
</dbReference>
<dbReference type="PANTHER" id="PTHR43547">
    <property type="entry name" value="TWO-COMPONENT HISTIDINE KINASE"/>
    <property type="match status" value="1"/>
</dbReference>
<dbReference type="EMBL" id="JAFBDQ010000006">
    <property type="protein sequence ID" value="MBM7556571.1"/>
    <property type="molecule type" value="Genomic_DNA"/>
</dbReference>
<evidence type="ECO:0000259" key="11">
    <source>
        <dbReference type="PROSITE" id="PS50112"/>
    </source>
</evidence>
<evidence type="ECO:0000256" key="1">
    <source>
        <dbReference type="ARBA" id="ARBA00000085"/>
    </source>
</evidence>
<keyword evidence="9" id="KW-1133">Transmembrane helix</keyword>
<dbReference type="PROSITE" id="PS50113">
    <property type="entry name" value="PAC"/>
    <property type="match status" value="1"/>
</dbReference>
<name>A0A938XUI9_9FIRM</name>
<comment type="caution">
    <text evidence="13">The sequence shown here is derived from an EMBL/GenBank/DDBJ whole genome shotgun (WGS) entry which is preliminary data.</text>
</comment>
<feature type="transmembrane region" description="Helical" evidence="9">
    <location>
        <begin position="198"/>
        <end position="217"/>
    </location>
</feature>
<feature type="transmembrane region" description="Helical" evidence="9">
    <location>
        <begin position="12"/>
        <end position="29"/>
    </location>
</feature>
<sequence length="661" mass="75700">MKSWAAKYFSNKYIVGNLVALLVITYLGLKNYLLFHALVELFSIIIAYNMFIIVINTQDISQNNYLMFLGVAYVFVGGFDLLHTLAYKGMGVFPHYGANLPTQLWIIARFIEALSLLLAFKFISGKLKIKKLIYSYSSLTVILLSSIFYWDIFPACFRVGVGLTPFKKISEYLIVTILVIAMVLIYQRREKLSPKSYLWMKWAIITTILAELSFTLYADVYGLLNMLGHIFKLISFYLIYKAIIEISLKSPYTSLFKELTATNQQLKAERDKLNKYFDVSGVMIININGKGKIAEVNKKACQVLGYSEEELLGQSWTNFVNEKEEEKTIRVFADTPNGQSSVLHYGQNEIITKSGARRKILWTSNISKDAQGNIKRVLSSGLDITDYELLKKELEYNKLQVEFFANLSHELKTPLNLIFSALQVSDLYQENNLSEAEYQDLQGYTEIIKQNSQRLLRLVNNLIDITKIDTNSFNLDLKNVEIVEVTREITNSVKSYIESQNKSLKFETEVANKIIACDPFNLERILLNLLSNALKFTEEDDEIRVKISETENMIVIAVRDTGLGIPQEKKDLIFQRFRQIDKSLNRNAEGSGIGLTIVKLLVDLHDGVIEVDSNYGEFTEFKVKLPKKQLKNQSQKNINYQVDSSSVLDRVEVEFSDLYDL</sequence>
<keyword evidence="8" id="KW-0902">Two-component regulatory system</keyword>
<keyword evidence="9" id="KW-0812">Transmembrane</keyword>
<dbReference type="RefSeq" id="WP_204701351.1">
    <property type="nucleotide sequence ID" value="NZ_JAFBDQ010000006.1"/>
</dbReference>
<accession>A0A938XUI9</accession>
<dbReference type="CDD" id="cd00082">
    <property type="entry name" value="HisKA"/>
    <property type="match status" value="1"/>
</dbReference>
<dbReference type="InterPro" id="IPR033425">
    <property type="entry name" value="MASE3"/>
</dbReference>
<evidence type="ECO:0000256" key="7">
    <source>
        <dbReference type="ARBA" id="ARBA00022840"/>
    </source>
</evidence>
<dbReference type="PROSITE" id="PS50109">
    <property type="entry name" value="HIS_KIN"/>
    <property type="match status" value="1"/>
</dbReference>
<evidence type="ECO:0000256" key="8">
    <source>
        <dbReference type="ARBA" id="ARBA00023012"/>
    </source>
</evidence>
<feature type="domain" description="PAS" evidence="11">
    <location>
        <begin position="269"/>
        <end position="339"/>
    </location>
</feature>
<dbReference type="Pfam" id="PF13426">
    <property type="entry name" value="PAS_9"/>
    <property type="match status" value="1"/>
</dbReference>
<dbReference type="Gene3D" id="1.10.287.130">
    <property type="match status" value="1"/>
</dbReference>
<proteinExistence type="predicted"/>
<dbReference type="InterPro" id="IPR003594">
    <property type="entry name" value="HATPase_dom"/>
</dbReference>
<dbReference type="Pfam" id="PF00512">
    <property type="entry name" value="HisKA"/>
    <property type="match status" value="1"/>
</dbReference>
<dbReference type="InterPro" id="IPR036097">
    <property type="entry name" value="HisK_dim/P_sf"/>
</dbReference>
<keyword evidence="4" id="KW-0808">Transferase</keyword>
<evidence type="ECO:0000256" key="5">
    <source>
        <dbReference type="ARBA" id="ARBA00022741"/>
    </source>
</evidence>
<evidence type="ECO:0000313" key="13">
    <source>
        <dbReference type="EMBL" id="MBM7556571.1"/>
    </source>
</evidence>
<evidence type="ECO:0000259" key="12">
    <source>
        <dbReference type="PROSITE" id="PS50113"/>
    </source>
</evidence>
<reference evidence="13" key="1">
    <citation type="submission" date="2021-01" db="EMBL/GenBank/DDBJ databases">
        <title>Genomic Encyclopedia of Type Strains, Phase IV (KMG-IV): sequencing the most valuable type-strain genomes for metagenomic binning, comparative biology and taxonomic classification.</title>
        <authorList>
            <person name="Goeker M."/>
        </authorList>
    </citation>
    <scope>NUCLEOTIDE SEQUENCE</scope>
    <source>
        <strain evidence="13">DSM 23230</strain>
    </source>
</reference>
<dbReference type="NCBIfam" id="TIGR00229">
    <property type="entry name" value="sensory_box"/>
    <property type="match status" value="1"/>
</dbReference>
<dbReference type="InterPro" id="IPR004358">
    <property type="entry name" value="Sig_transdc_His_kin-like_C"/>
</dbReference>
<dbReference type="Proteomes" id="UP000774000">
    <property type="component" value="Unassembled WGS sequence"/>
</dbReference>
<keyword evidence="7" id="KW-0067">ATP-binding</keyword>
<comment type="catalytic activity">
    <reaction evidence="1">
        <text>ATP + protein L-histidine = ADP + protein N-phospho-L-histidine.</text>
        <dbReference type="EC" id="2.7.13.3"/>
    </reaction>
</comment>
<dbReference type="PANTHER" id="PTHR43547:SF2">
    <property type="entry name" value="HYBRID SIGNAL TRANSDUCTION HISTIDINE KINASE C"/>
    <property type="match status" value="1"/>
</dbReference>
<feature type="transmembrane region" description="Helical" evidence="9">
    <location>
        <begin position="35"/>
        <end position="53"/>
    </location>
</feature>
<feature type="transmembrane region" description="Helical" evidence="9">
    <location>
        <begin position="169"/>
        <end position="186"/>
    </location>
</feature>
<dbReference type="FunFam" id="3.30.565.10:FF:000037">
    <property type="entry name" value="Hybrid sensor histidine kinase/response regulator"/>
    <property type="match status" value="1"/>
</dbReference>
<keyword evidence="9" id="KW-0472">Membrane</keyword>
<dbReference type="Gene3D" id="3.30.565.10">
    <property type="entry name" value="Histidine kinase-like ATPase, C-terminal domain"/>
    <property type="match status" value="1"/>
</dbReference>
<dbReference type="CDD" id="cd00130">
    <property type="entry name" value="PAS"/>
    <property type="match status" value="1"/>
</dbReference>
<evidence type="ECO:0000256" key="6">
    <source>
        <dbReference type="ARBA" id="ARBA00022777"/>
    </source>
</evidence>
<evidence type="ECO:0000256" key="3">
    <source>
        <dbReference type="ARBA" id="ARBA00022553"/>
    </source>
</evidence>
<dbReference type="SMART" id="SM00387">
    <property type="entry name" value="HATPase_c"/>
    <property type="match status" value="1"/>
</dbReference>
<dbReference type="SUPFAM" id="SSF47384">
    <property type="entry name" value="Homodimeric domain of signal transducing histidine kinase"/>
    <property type="match status" value="1"/>
</dbReference>
<evidence type="ECO:0000256" key="9">
    <source>
        <dbReference type="SAM" id="Phobius"/>
    </source>
</evidence>
<dbReference type="InterPro" id="IPR000014">
    <property type="entry name" value="PAS"/>
</dbReference>
<dbReference type="AlphaFoldDB" id="A0A938XUI9"/>
<keyword evidence="6" id="KW-0418">Kinase</keyword>